<reference evidence="3" key="1">
    <citation type="journal article" date="2019" name="Int. J. Syst. Evol. Microbiol.">
        <title>The Global Catalogue of Microorganisms (GCM) 10K type strain sequencing project: providing services to taxonomists for standard genome sequencing and annotation.</title>
        <authorList>
            <consortium name="The Broad Institute Genomics Platform"/>
            <consortium name="The Broad Institute Genome Sequencing Center for Infectious Disease"/>
            <person name="Wu L."/>
            <person name="Ma J."/>
        </authorList>
    </citation>
    <scope>NUCLEOTIDE SEQUENCE [LARGE SCALE GENOMIC DNA]</scope>
    <source>
        <strain evidence="3">KCTC 42805</strain>
    </source>
</reference>
<name>A0ABW5M4A5_9BACT</name>
<dbReference type="Pfam" id="PF16286">
    <property type="entry name" value="DUF4932"/>
    <property type="match status" value="1"/>
</dbReference>
<evidence type="ECO:0000313" key="2">
    <source>
        <dbReference type="EMBL" id="MFD2571018.1"/>
    </source>
</evidence>
<dbReference type="EMBL" id="JBHULN010000005">
    <property type="protein sequence ID" value="MFD2571018.1"/>
    <property type="molecule type" value="Genomic_DNA"/>
</dbReference>
<protein>
    <submittedName>
        <fullName evidence="2">DUF4932 domain-containing protein</fullName>
    </submittedName>
</protein>
<keyword evidence="1" id="KW-0732">Signal</keyword>
<keyword evidence="3" id="KW-1185">Reference proteome</keyword>
<evidence type="ECO:0000256" key="1">
    <source>
        <dbReference type="SAM" id="SignalP"/>
    </source>
</evidence>
<proteinExistence type="predicted"/>
<dbReference type="Proteomes" id="UP001597469">
    <property type="component" value="Unassembled WGS sequence"/>
</dbReference>
<dbReference type="RefSeq" id="WP_381522194.1">
    <property type="nucleotide sequence ID" value="NZ_JBHULN010000005.1"/>
</dbReference>
<dbReference type="InterPro" id="IPR032560">
    <property type="entry name" value="DUF4932"/>
</dbReference>
<sequence>MRQFPLIRLLLLLLTAHYAATGQAISNRPASPAVQLVPKVDQRVELLSIIFRLAGNDEYNGDQFKKYVQDIHEHFDAYQTHPAVAMAKQLAHDNGVGYDAVMSMAIHLEQPPSLKPIYAFTKAQLDKRWGATNAEAFAKLVQRFYQDTHCQSFFDKHKAMYQTAVDRFNQVLSQVDVSWYKQYYGTLPTGKFNVVIGIGNGGGNFGPKVLLPNGQEEIYAIMGTWAVDSTDTPTYMAASVLPTIIHEFNHSFVNPLIDKHEDELEAAGKAIFPGVADQMHRQAYGNWKTMFYESLVRASVIRYLTTHEPDGQAARQQLRTEEANGFIWTQGLVDLLGEYESSRTKYPTLASFMPQINQFFQSTATNFATLQQQYNQKRAHVVAVEPIQQNTADVDPTVTELVIRFDKPLNPKKLSISFGDGGKPHFPLTDVIGFADDNRSLRLKVNLKPDWQYSFKLTSKGFQTPEGYPLADHEVAFKTK</sequence>
<feature type="chain" id="PRO_5046952110" evidence="1">
    <location>
        <begin position="20"/>
        <end position="480"/>
    </location>
</feature>
<accession>A0ABW5M4A5</accession>
<comment type="caution">
    <text evidence="2">The sequence shown here is derived from an EMBL/GenBank/DDBJ whole genome shotgun (WGS) entry which is preliminary data.</text>
</comment>
<organism evidence="2 3">
    <name type="scientific">Spirosoma soli</name>
    <dbReference type="NCBI Taxonomy" id="1770529"/>
    <lineage>
        <taxon>Bacteria</taxon>
        <taxon>Pseudomonadati</taxon>
        <taxon>Bacteroidota</taxon>
        <taxon>Cytophagia</taxon>
        <taxon>Cytophagales</taxon>
        <taxon>Cytophagaceae</taxon>
        <taxon>Spirosoma</taxon>
    </lineage>
</organism>
<evidence type="ECO:0000313" key="3">
    <source>
        <dbReference type="Proteomes" id="UP001597469"/>
    </source>
</evidence>
<feature type="signal peptide" evidence="1">
    <location>
        <begin position="1"/>
        <end position="19"/>
    </location>
</feature>
<gene>
    <name evidence="2" type="ORF">ACFSUS_10265</name>
</gene>